<evidence type="ECO:0008006" key="4">
    <source>
        <dbReference type="Google" id="ProtNLM"/>
    </source>
</evidence>
<evidence type="ECO:0000313" key="2">
    <source>
        <dbReference type="EMBL" id="GJE94229.1"/>
    </source>
</evidence>
<name>A0A9P3GH69_9APHY</name>
<accession>A0A9P3GH69</accession>
<comment type="caution">
    <text evidence="2">The sequence shown here is derived from an EMBL/GenBank/DDBJ whole genome shotgun (WGS) entry which is preliminary data.</text>
</comment>
<reference evidence="2 3" key="1">
    <citation type="submission" date="2021-08" db="EMBL/GenBank/DDBJ databases">
        <title>Draft Genome Sequence of Phanerochaete sordida strain YK-624.</title>
        <authorList>
            <person name="Mori T."/>
            <person name="Dohra H."/>
            <person name="Suzuki T."/>
            <person name="Kawagishi H."/>
            <person name="Hirai H."/>
        </authorList>
    </citation>
    <scope>NUCLEOTIDE SEQUENCE [LARGE SCALE GENOMIC DNA]</scope>
    <source>
        <strain evidence="2 3">YK-624</strain>
    </source>
</reference>
<evidence type="ECO:0000313" key="3">
    <source>
        <dbReference type="Proteomes" id="UP000703269"/>
    </source>
</evidence>
<feature type="chain" id="PRO_5040399439" description="Hydrophobin" evidence="1">
    <location>
        <begin position="20"/>
        <end position="112"/>
    </location>
</feature>
<dbReference type="EMBL" id="BPQB01000038">
    <property type="protein sequence ID" value="GJE94229.1"/>
    <property type="molecule type" value="Genomic_DNA"/>
</dbReference>
<keyword evidence="1" id="KW-0732">Signal</keyword>
<dbReference type="Proteomes" id="UP000703269">
    <property type="component" value="Unassembled WGS sequence"/>
</dbReference>
<evidence type="ECO:0000256" key="1">
    <source>
        <dbReference type="SAM" id="SignalP"/>
    </source>
</evidence>
<feature type="signal peptide" evidence="1">
    <location>
        <begin position="1"/>
        <end position="19"/>
    </location>
</feature>
<gene>
    <name evidence="2" type="ORF">PsYK624_103970</name>
</gene>
<proteinExistence type="predicted"/>
<keyword evidence="3" id="KW-1185">Reference proteome</keyword>
<sequence length="112" mass="11011">MYRAALALVLVAAAAIVNAGPTLETRQAPPTCALTVCDFAGNLTLPGALSGVTLHNITLSPDATCAGCAGTTCLPVNETRLAGPLAGVLGNAVFRGNISTCQSTVTPSASAA</sequence>
<organism evidence="2 3">
    <name type="scientific">Phanerochaete sordida</name>
    <dbReference type="NCBI Taxonomy" id="48140"/>
    <lineage>
        <taxon>Eukaryota</taxon>
        <taxon>Fungi</taxon>
        <taxon>Dikarya</taxon>
        <taxon>Basidiomycota</taxon>
        <taxon>Agaricomycotina</taxon>
        <taxon>Agaricomycetes</taxon>
        <taxon>Polyporales</taxon>
        <taxon>Phanerochaetaceae</taxon>
        <taxon>Phanerochaete</taxon>
    </lineage>
</organism>
<protein>
    <recommendedName>
        <fullName evidence="4">Hydrophobin</fullName>
    </recommendedName>
</protein>
<dbReference type="AlphaFoldDB" id="A0A9P3GH69"/>